<protein>
    <submittedName>
        <fullName evidence="1">Uncharacterized protein</fullName>
    </submittedName>
</protein>
<evidence type="ECO:0000313" key="2">
    <source>
        <dbReference type="Proteomes" id="UP001056120"/>
    </source>
</evidence>
<evidence type="ECO:0000313" key="1">
    <source>
        <dbReference type="EMBL" id="KAI3802665.1"/>
    </source>
</evidence>
<name>A0ACB9I3U0_9ASTR</name>
<reference evidence="2" key="1">
    <citation type="journal article" date="2022" name="Mol. Ecol. Resour.">
        <title>The genomes of chicory, endive, great burdock and yacon provide insights into Asteraceae palaeo-polyploidization history and plant inulin production.</title>
        <authorList>
            <person name="Fan W."/>
            <person name="Wang S."/>
            <person name="Wang H."/>
            <person name="Wang A."/>
            <person name="Jiang F."/>
            <person name="Liu H."/>
            <person name="Zhao H."/>
            <person name="Xu D."/>
            <person name="Zhang Y."/>
        </authorList>
    </citation>
    <scope>NUCLEOTIDE SEQUENCE [LARGE SCALE GENOMIC DNA]</scope>
    <source>
        <strain evidence="2">cv. Yunnan</strain>
    </source>
</reference>
<gene>
    <name evidence="1" type="ORF">L1987_30806</name>
</gene>
<proteinExistence type="predicted"/>
<organism evidence="1 2">
    <name type="scientific">Smallanthus sonchifolius</name>
    <dbReference type="NCBI Taxonomy" id="185202"/>
    <lineage>
        <taxon>Eukaryota</taxon>
        <taxon>Viridiplantae</taxon>
        <taxon>Streptophyta</taxon>
        <taxon>Embryophyta</taxon>
        <taxon>Tracheophyta</taxon>
        <taxon>Spermatophyta</taxon>
        <taxon>Magnoliopsida</taxon>
        <taxon>eudicotyledons</taxon>
        <taxon>Gunneridae</taxon>
        <taxon>Pentapetalae</taxon>
        <taxon>asterids</taxon>
        <taxon>campanulids</taxon>
        <taxon>Asterales</taxon>
        <taxon>Asteraceae</taxon>
        <taxon>Asteroideae</taxon>
        <taxon>Heliantheae alliance</taxon>
        <taxon>Millerieae</taxon>
        <taxon>Smallanthus</taxon>
    </lineage>
</organism>
<dbReference type="Proteomes" id="UP001056120">
    <property type="component" value="Linkage Group LG10"/>
</dbReference>
<sequence length="145" mass="16639">MYRSVRLTRKSDVYAFGVLLLEVLCRKPELDECLYGEGRNLVAWAKDSIKEWNLKHIIDSDIKGEISPKCSKKFVSITERCLLKDPDLRPTIADVVASLETTLALQEKFNIQAASSRTIFGRMVDMLPENTLAFLEPCRHDFFKK</sequence>
<dbReference type="EMBL" id="CM042027">
    <property type="protein sequence ID" value="KAI3802665.1"/>
    <property type="molecule type" value="Genomic_DNA"/>
</dbReference>
<keyword evidence="2" id="KW-1185">Reference proteome</keyword>
<comment type="caution">
    <text evidence="1">The sequence shown here is derived from an EMBL/GenBank/DDBJ whole genome shotgun (WGS) entry which is preliminary data.</text>
</comment>
<reference evidence="1 2" key="2">
    <citation type="journal article" date="2022" name="Mol. Ecol. Resour.">
        <title>The genomes of chicory, endive, great burdock and yacon provide insights into Asteraceae paleo-polyploidization history and plant inulin production.</title>
        <authorList>
            <person name="Fan W."/>
            <person name="Wang S."/>
            <person name="Wang H."/>
            <person name="Wang A."/>
            <person name="Jiang F."/>
            <person name="Liu H."/>
            <person name="Zhao H."/>
            <person name="Xu D."/>
            <person name="Zhang Y."/>
        </authorList>
    </citation>
    <scope>NUCLEOTIDE SEQUENCE [LARGE SCALE GENOMIC DNA]</scope>
    <source>
        <strain evidence="2">cv. Yunnan</strain>
        <tissue evidence="1">Leaves</tissue>
    </source>
</reference>
<accession>A0ACB9I3U0</accession>